<dbReference type="OrthoDB" id="515563at2759"/>
<feature type="region of interest" description="Disordered" evidence="2">
    <location>
        <begin position="548"/>
        <end position="587"/>
    </location>
</feature>
<feature type="region of interest" description="Disordered" evidence="2">
    <location>
        <begin position="182"/>
        <end position="207"/>
    </location>
</feature>
<evidence type="ECO:0000256" key="2">
    <source>
        <dbReference type="SAM" id="MobiDB-lite"/>
    </source>
</evidence>
<feature type="compositionally biased region" description="Low complexity" evidence="2">
    <location>
        <begin position="263"/>
        <end position="277"/>
    </location>
</feature>
<feature type="region of interest" description="Disordered" evidence="2">
    <location>
        <begin position="221"/>
        <end position="459"/>
    </location>
</feature>
<evidence type="ECO:0000313" key="4">
    <source>
        <dbReference type="Proteomes" id="UP000008141"/>
    </source>
</evidence>
<feature type="compositionally biased region" description="Low complexity" evidence="2">
    <location>
        <begin position="923"/>
        <end position="932"/>
    </location>
</feature>
<feature type="compositionally biased region" description="Low complexity" evidence="2">
    <location>
        <begin position="357"/>
        <end position="389"/>
    </location>
</feature>
<feature type="coiled-coil region" evidence="1">
    <location>
        <begin position="87"/>
        <end position="159"/>
    </location>
</feature>
<feature type="compositionally biased region" description="Polar residues" evidence="2">
    <location>
        <begin position="198"/>
        <end position="207"/>
    </location>
</feature>
<evidence type="ECO:0000313" key="3">
    <source>
        <dbReference type="EMBL" id="EFN55768.1"/>
    </source>
</evidence>
<dbReference type="AlphaFoldDB" id="E1ZDX2"/>
<keyword evidence="4" id="KW-1185">Reference proteome</keyword>
<dbReference type="InParanoid" id="E1ZDX2"/>
<dbReference type="Proteomes" id="UP000008141">
    <property type="component" value="Unassembled WGS sequence"/>
</dbReference>
<gene>
    <name evidence="3" type="ORF">CHLNCDRAFT_51980</name>
</gene>
<dbReference type="RefSeq" id="XP_005847870.1">
    <property type="nucleotide sequence ID" value="XM_005847808.1"/>
</dbReference>
<reference evidence="3 4" key="1">
    <citation type="journal article" date="2010" name="Plant Cell">
        <title>The Chlorella variabilis NC64A genome reveals adaptation to photosymbiosis, coevolution with viruses, and cryptic sex.</title>
        <authorList>
            <person name="Blanc G."/>
            <person name="Duncan G."/>
            <person name="Agarkova I."/>
            <person name="Borodovsky M."/>
            <person name="Gurnon J."/>
            <person name="Kuo A."/>
            <person name="Lindquist E."/>
            <person name="Lucas S."/>
            <person name="Pangilinan J."/>
            <person name="Polle J."/>
            <person name="Salamov A."/>
            <person name="Terry A."/>
            <person name="Yamada T."/>
            <person name="Dunigan D.D."/>
            <person name="Grigoriev I.V."/>
            <person name="Claverie J.M."/>
            <person name="Van Etten J.L."/>
        </authorList>
    </citation>
    <scope>NUCLEOTIDE SEQUENCE [LARGE SCALE GENOMIC DNA]</scope>
    <source>
        <strain evidence="3 4">NC64A</strain>
    </source>
</reference>
<feature type="compositionally biased region" description="Low complexity" evidence="2">
    <location>
        <begin position="940"/>
        <end position="952"/>
    </location>
</feature>
<evidence type="ECO:0000256" key="1">
    <source>
        <dbReference type="SAM" id="Coils"/>
    </source>
</evidence>
<sequence length="966" mass="101944">MLGRLFCFSGGRDAEWAAHGQYGHLASSSARSRVLEVVEEELEERYAVLGAPPPARASQEATYLRRLYKANLPSAELNLCKELLCKVAAIDHAREAAEADHQQLQAQLKAAEASHRQAEFARARAEAIATARGEALMHAQQATREAEMANLQLAEMLKQALPQLGIDISPLLGTATAEASPLMLPPAGGDTVTPPPHQSSMFSQQQLAAVAASISRLPRQSQAGPLVHAPQQPQEQRRRTSEGGHARSRESGVEAERQREQLAWRQQDQEQQAQLVRDAQRHERRRSQQEARESGRGQAAEARRQECQPQVAAEGQQGPRLSGFTVYTNGLQSPEFGGADEGEVAHSPPPKQPAPQSPSSSSGGLDSQGSGVAWRSISSAALSSRSEGSAGEEHAAQLGQKERVQRHSAARRQSQGSGAGSRGSPHQHRRQRGSTGLLEAGAPPPAGPDDWVQHGGSHKLQQRAQHLPKLVLPGLDASQLDSLVRIGASMQSPDPYAAHAAAPAEALQQMLPPGWEQAAAGQWDSSANPLQSNGDAERLLSELQAEDRRHQGVQPIRGGHRSCGGSSRASHEGALPGPSAEQAAGGAGAGAGLHQLYADAGKFPGAGTWVSPSLAAMIAHKKGHNPFLDGGEPSPPSHIKAVFGTTEDREFYGPMAAHLNRREQPAEAGQAQAARASRLRPSGATVESVHGPQRQGPSNPSSRDGSAEWERRQQQQQAAPPALSRAALQQSAASSAVGPGFRDGAPQQHQPPDERRQAALCNRFQPMGMCAQQSAAAPPSYQQPAQAQYPAPRRSSIAVSQLGGGVARRSSASADENLAGVGVSRASVRDSGLPPRHHHQQAGQAQAQPPTKRSLDSMRASIGGSAAAADFHTSIHAVEAAMAALRDANPHLRDPAGPQQQQPRQPGAPSSRGGAGRSGGGAAASLPRPAEAPARHARTRSLPDTSDLDLPLHALGSSAEQQRREQ</sequence>
<feature type="compositionally biased region" description="Gly residues" evidence="2">
    <location>
        <begin position="913"/>
        <end position="922"/>
    </location>
</feature>
<feature type="region of interest" description="Disordered" evidence="2">
    <location>
        <begin position="885"/>
        <end position="966"/>
    </location>
</feature>
<feature type="compositionally biased region" description="Polar residues" evidence="2">
    <location>
        <begin position="695"/>
        <end position="704"/>
    </location>
</feature>
<accession>E1ZDX2</accession>
<feature type="compositionally biased region" description="Low complexity" evidence="2">
    <location>
        <begin position="771"/>
        <end position="792"/>
    </location>
</feature>
<name>E1ZDX2_CHLVA</name>
<feature type="compositionally biased region" description="Low complexity" evidence="2">
    <location>
        <begin position="714"/>
        <end position="736"/>
    </location>
</feature>
<feature type="compositionally biased region" description="Pro residues" evidence="2">
    <location>
        <begin position="347"/>
        <end position="356"/>
    </location>
</feature>
<feature type="compositionally biased region" description="Low complexity" evidence="2">
    <location>
        <begin position="895"/>
        <end position="912"/>
    </location>
</feature>
<dbReference type="EMBL" id="GL433843">
    <property type="protein sequence ID" value="EFN55768.1"/>
    <property type="molecule type" value="Genomic_DNA"/>
</dbReference>
<dbReference type="KEGG" id="cvr:CHLNCDRAFT_51980"/>
<feature type="region of interest" description="Disordered" evidence="2">
    <location>
        <begin position="662"/>
        <end position="861"/>
    </location>
</feature>
<proteinExistence type="predicted"/>
<protein>
    <submittedName>
        <fullName evidence="3">Uncharacterized protein</fullName>
    </submittedName>
</protein>
<dbReference type="GeneID" id="17355308"/>
<organism evidence="4">
    <name type="scientific">Chlorella variabilis</name>
    <name type="common">Green alga</name>
    <dbReference type="NCBI Taxonomy" id="554065"/>
    <lineage>
        <taxon>Eukaryota</taxon>
        <taxon>Viridiplantae</taxon>
        <taxon>Chlorophyta</taxon>
        <taxon>core chlorophytes</taxon>
        <taxon>Trebouxiophyceae</taxon>
        <taxon>Chlorellales</taxon>
        <taxon>Chlorellaceae</taxon>
        <taxon>Chlorella clade</taxon>
        <taxon>Chlorella</taxon>
    </lineage>
</organism>
<feature type="compositionally biased region" description="Low complexity" evidence="2">
    <location>
        <begin position="666"/>
        <end position="682"/>
    </location>
</feature>
<feature type="compositionally biased region" description="Basic and acidic residues" evidence="2">
    <location>
        <begin position="235"/>
        <end position="262"/>
    </location>
</feature>
<feature type="compositionally biased region" description="Basic and acidic residues" evidence="2">
    <location>
        <begin position="278"/>
        <end position="306"/>
    </location>
</feature>
<keyword evidence="1" id="KW-0175">Coiled coil</keyword>
<feature type="compositionally biased region" description="Basic and acidic residues" evidence="2">
    <location>
        <begin position="391"/>
        <end position="405"/>
    </location>
</feature>